<evidence type="ECO:0000313" key="1">
    <source>
        <dbReference type="EMBL" id="JAP13678.1"/>
    </source>
</evidence>
<organism evidence="1">
    <name type="scientific">Solanum chacoense</name>
    <name type="common">Chaco potato</name>
    <dbReference type="NCBI Taxonomy" id="4108"/>
    <lineage>
        <taxon>Eukaryota</taxon>
        <taxon>Viridiplantae</taxon>
        <taxon>Streptophyta</taxon>
        <taxon>Embryophyta</taxon>
        <taxon>Tracheophyta</taxon>
        <taxon>Spermatophyta</taxon>
        <taxon>Magnoliopsida</taxon>
        <taxon>eudicotyledons</taxon>
        <taxon>Gunneridae</taxon>
        <taxon>Pentapetalae</taxon>
        <taxon>asterids</taxon>
        <taxon>lamiids</taxon>
        <taxon>Solanales</taxon>
        <taxon>Solanaceae</taxon>
        <taxon>Solanoideae</taxon>
        <taxon>Solaneae</taxon>
        <taxon>Solanum</taxon>
    </lineage>
</organism>
<sequence>MEDSFLEVIQNNWNADFEGDPFSLFHHKLKKVKKALTQWSKMTFKNIFQEIATLEEVIKVHEAQFELIPSANNRAKLHKAQGI</sequence>
<protein>
    <submittedName>
        <fullName evidence="1">Putative ovule protein</fullName>
    </submittedName>
</protein>
<accession>A0A0V0GZX8</accession>
<name>A0A0V0GZX8_SOLCH</name>
<dbReference type="AlphaFoldDB" id="A0A0V0GZX8"/>
<proteinExistence type="predicted"/>
<reference evidence="1" key="1">
    <citation type="submission" date="2015-12" db="EMBL/GenBank/DDBJ databases">
        <title>Gene expression during late stages of embryo sac development: a critical building block for successful pollen-pistil interactions.</title>
        <authorList>
            <person name="Liu Y."/>
            <person name="Joly V."/>
            <person name="Sabar M."/>
            <person name="Matton D.P."/>
        </authorList>
    </citation>
    <scope>NUCLEOTIDE SEQUENCE</scope>
</reference>
<dbReference type="EMBL" id="GEDG01027674">
    <property type="protein sequence ID" value="JAP13678.1"/>
    <property type="molecule type" value="Transcribed_RNA"/>
</dbReference>